<dbReference type="RefSeq" id="WP_386186861.1">
    <property type="nucleotide sequence ID" value="NZ_JBHSBC010000001.1"/>
</dbReference>
<evidence type="ECO:0000313" key="3">
    <source>
        <dbReference type="Proteomes" id="UP001595698"/>
    </source>
</evidence>
<dbReference type="EMBL" id="JBHSBC010000001">
    <property type="protein sequence ID" value="MFC3978670.1"/>
    <property type="molecule type" value="Genomic_DNA"/>
</dbReference>
<feature type="chain" id="PRO_5047067262" description="Lipoprotein" evidence="1">
    <location>
        <begin position="27"/>
        <end position="248"/>
    </location>
</feature>
<name>A0ABV8EU14_9ACTN</name>
<keyword evidence="3" id="KW-1185">Reference proteome</keyword>
<accession>A0ABV8EU14</accession>
<gene>
    <name evidence="2" type="ORF">ACFOYY_00940</name>
</gene>
<sequence length="248" mass="27259">MRRLLLPLAALALLLTGCGVNDPARADFWAKAGTLTETLKGTRFKESEDLGFLITRREGVEVLSVAERTRRDPFRAVVRVTGKGMIKVWEGRRETLRAVPDVVGCFEAVASGNAFPDFFADVSLKEVTCPATTPLGFRAHARFPPRMYERLQETLPGRPDLAKVREAVQRLDLDPRVVREIAEGETEKGRTVGIALREGPDGGCMYARVWRGGSKVWAPYRIVPYSDAGAQTCTATGAINGYAERAAH</sequence>
<proteinExistence type="predicted"/>
<dbReference type="Proteomes" id="UP001595698">
    <property type="component" value="Unassembled WGS sequence"/>
</dbReference>
<evidence type="ECO:0000313" key="2">
    <source>
        <dbReference type="EMBL" id="MFC3978670.1"/>
    </source>
</evidence>
<reference evidence="3" key="1">
    <citation type="journal article" date="2019" name="Int. J. Syst. Evol. Microbiol.">
        <title>The Global Catalogue of Microorganisms (GCM) 10K type strain sequencing project: providing services to taxonomists for standard genome sequencing and annotation.</title>
        <authorList>
            <consortium name="The Broad Institute Genomics Platform"/>
            <consortium name="The Broad Institute Genome Sequencing Center for Infectious Disease"/>
            <person name="Wu L."/>
            <person name="Ma J."/>
        </authorList>
    </citation>
    <scope>NUCLEOTIDE SEQUENCE [LARGE SCALE GENOMIC DNA]</scope>
    <source>
        <strain evidence="3">TBRC 7912</strain>
    </source>
</reference>
<organism evidence="2 3">
    <name type="scientific">Streptosporangium jomthongense</name>
    <dbReference type="NCBI Taxonomy" id="1193683"/>
    <lineage>
        <taxon>Bacteria</taxon>
        <taxon>Bacillati</taxon>
        <taxon>Actinomycetota</taxon>
        <taxon>Actinomycetes</taxon>
        <taxon>Streptosporangiales</taxon>
        <taxon>Streptosporangiaceae</taxon>
        <taxon>Streptosporangium</taxon>
    </lineage>
</organism>
<keyword evidence="1" id="KW-0732">Signal</keyword>
<feature type="signal peptide" evidence="1">
    <location>
        <begin position="1"/>
        <end position="26"/>
    </location>
</feature>
<dbReference type="PROSITE" id="PS51257">
    <property type="entry name" value="PROKAR_LIPOPROTEIN"/>
    <property type="match status" value="1"/>
</dbReference>
<evidence type="ECO:0000256" key="1">
    <source>
        <dbReference type="SAM" id="SignalP"/>
    </source>
</evidence>
<evidence type="ECO:0008006" key="4">
    <source>
        <dbReference type="Google" id="ProtNLM"/>
    </source>
</evidence>
<protein>
    <recommendedName>
        <fullName evidence="4">Lipoprotein</fullName>
    </recommendedName>
</protein>
<comment type="caution">
    <text evidence="2">The sequence shown here is derived from an EMBL/GenBank/DDBJ whole genome shotgun (WGS) entry which is preliminary data.</text>
</comment>